<dbReference type="PANTHER" id="PTHR12341">
    <property type="entry name" value="5'-&gt;3' EXORIBONUCLEASE"/>
    <property type="match status" value="1"/>
</dbReference>
<organism evidence="6">
    <name type="scientific">Satyrvirus sp</name>
    <dbReference type="NCBI Taxonomy" id="2487771"/>
    <lineage>
        <taxon>Viruses</taxon>
        <taxon>Varidnaviria</taxon>
        <taxon>Bamfordvirae</taxon>
        <taxon>Nucleocytoviricota</taxon>
        <taxon>Megaviricetes</taxon>
        <taxon>Imitervirales</taxon>
        <taxon>Mimiviridae</taxon>
        <taxon>Megamimivirinae</taxon>
    </lineage>
</organism>
<evidence type="ECO:0000256" key="3">
    <source>
        <dbReference type="ARBA" id="ARBA00022839"/>
    </source>
</evidence>
<dbReference type="InterPro" id="IPR027073">
    <property type="entry name" value="5_3_exoribonuclease"/>
</dbReference>
<keyword evidence="3 6" id="KW-0269">Exonuclease</keyword>
<feature type="domain" description="Xrn1 helical" evidence="5">
    <location>
        <begin position="330"/>
        <end position="711"/>
    </location>
</feature>
<dbReference type="Gene3D" id="3.40.50.12390">
    <property type="match status" value="1"/>
</dbReference>
<proteinExistence type="predicted"/>
<evidence type="ECO:0000259" key="5">
    <source>
        <dbReference type="Pfam" id="PF17846"/>
    </source>
</evidence>
<evidence type="ECO:0000256" key="1">
    <source>
        <dbReference type="ARBA" id="ARBA00022722"/>
    </source>
</evidence>
<protein>
    <submittedName>
        <fullName evidence="6">Putative 5'-3'exonuclease20</fullName>
    </submittedName>
</protein>
<dbReference type="InterPro" id="IPR041412">
    <property type="entry name" value="Xrn1_helical"/>
</dbReference>
<gene>
    <name evidence="6" type="ORF">Satyrvirus16_7</name>
</gene>
<evidence type="ECO:0000313" key="6">
    <source>
        <dbReference type="EMBL" id="AYV85431.1"/>
    </source>
</evidence>
<dbReference type="Pfam" id="PF03159">
    <property type="entry name" value="XRN_N"/>
    <property type="match status" value="1"/>
</dbReference>
<dbReference type="GO" id="GO:0004534">
    <property type="term" value="F:5'-3' RNA exonuclease activity"/>
    <property type="evidence" value="ECO:0007669"/>
    <property type="project" value="TreeGrafter"/>
</dbReference>
<sequence length="778" mass="92291">MGIEEYFSTLVKNNVTSTAIKSNFSDKMHVNHFLIDFNSIIHVSSQKVVTDINIFLQLVLRNLYGHRDTTNIIFTEKFEKYNMQDIQKKITQNSDPNDVVAMFQEHFNEKYVDKLVITAVINTVLHLVRIYCQNKSLETLLLAIDGVPSKGKMVEQRQRRYLGAITEKYKKKILAKYKNYLLEQEDYVYLATERGIKWSRNKITPGTAFMHKLVAYLTSEKIQSKFKVNRPNLKIVVSSMYEVGEGEKKIVNYANKYLKNTNGTIIVYSPDADMILLCMLLPTKNVFMLRHNQQTSTVQTSIYDLIDIGMLKNNMSYYINNHPSYSKEDFETDRIIRDIVCMSTLFGNDFVPKILTINVKSGFQSIMDAYLKTLIKLKDKGYYLVKNSNSHFRLNFIFLKCIIRFLVPEENYFIQHNDLYAKYIKMDQIKNAFDYMAINSENIVSIFNEFRQEYENLKRVIKFNGNFTYFEKNDEFMSSLKKSIIMTMDSQTTNTEMINLLKKYYYKYKDFPRLNINLNTWSHSIDDYKHKQALKDKKLNDYQKEVYKFDNMLDEYYIKFNAQTLDLSPDKINNYYKNYFGIELFDKNNKLTKEAVQLMHDYVEGILWVFDYYFNDITYINKWYYEHEKAPLLQHLLIFLDNSTVEYFAKMYEDLDNYHIKNLKKYFNPVEQLMYVSPMTDDVLKLLPSNYRNYIMSDNLDPFLKNYFVDIDELTSRLWKEKVSNDIDCHGIIHFNKCLVKSIQKPTATDDELFLKIVNKVKPNEVSTKRSKNGEPNF</sequence>
<dbReference type="GO" id="GO:0003723">
    <property type="term" value="F:RNA binding"/>
    <property type="evidence" value="ECO:0007669"/>
    <property type="project" value="TreeGrafter"/>
</dbReference>
<dbReference type="InterPro" id="IPR004859">
    <property type="entry name" value="Xrn1_N"/>
</dbReference>
<keyword evidence="2" id="KW-0378">Hydrolase</keyword>
<dbReference type="GO" id="GO:0016075">
    <property type="term" value="P:rRNA catabolic process"/>
    <property type="evidence" value="ECO:0007669"/>
    <property type="project" value="TreeGrafter"/>
</dbReference>
<dbReference type="Pfam" id="PF17846">
    <property type="entry name" value="XRN_M"/>
    <property type="match status" value="1"/>
</dbReference>
<name>A0A3G5AGK8_9VIRU</name>
<feature type="domain" description="Xrn1 N-terminal" evidence="4">
    <location>
        <begin position="106"/>
        <end position="291"/>
    </location>
</feature>
<accession>A0A3G5AGK8</accession>
<keyword evidence="1" id="KW-0540">Nuclease</keyword>
<dbReference type="EMBL" id="MK072452">
    <property type="protein sequence ID" value="AYV85431.1"/>
    <property type="molecule type" value="Genomic_DNA"/>
</dbReference>
<dbReference type="PANTHER" id="PTHR12341:SF70">
    <property type="entry name" value="XRN1 N-TERMINAL DOMAIN-CONTAINING PROTEIN"/>
    <property type="match status" value="1"/>
</dbReference>
<evidence type="ECO:0000256" key="2">
    <source>
        <dbReference type="ARBA" id="ARBA00022801"/>
    </source>
</evidence>
<evidence type="ECO:0000259" key="4">
    <source>
        <dbReference type="Pfam" id="PF03159"/>
    </source>
</evidence>
<reference evidence="6" key="1">
    <citation type="submission" date="2018-10" db="EMBL/GenBank/DDBJ databases">
        <title>Hidden diversity of soil giant viruses.</title>
        <authorList>
            <person name="Schulz F."/>
            <person name="Alteio L."/>
            <person name="Goudeau D."/>
            <person name="Ryan E.M."/>
            <person name="Malmstrom R.R."/>
            <person name="Blanchard J."/>
            <person name="Woyke T."/>
        </authorList>
    </citation>
    <scope>NUCLEOTIDE SEQUENCE</scope>
    <source>
        <strain evidence="6">SAV1</strain>
    </source>
</reference>
<dbReference type="GO" id="GO:0000956">
    <property type="term" value="P:nuclear-transcribed mRNA catabolic process"/>
    <property type="evidence" value="ECO:0007669"/>
    <property type="project" value="TreeGrafter"/>
</dbReference>